<comment type="function">
    <text evidence="9">Essential cell division protein.</text>
</comment>
<feature type="region of interest" description="Disordered" evidence="10">
    <location>
        <begin position="282"/>
        <end position="318"/>
    </location>
</feature>
<evidence type="ECO:0000256" key="5">
    <source>
        <dbReference type="ARBA" id="ARBA00022692"/>
    </source>
</evidence>
<keyword evidence="4 9" id="KW-0132">Cell division</keyword>
<dbReference type="GO" id="GO:0090529">
    <property type="term" value="P:cell septum assembly"/>
    <property type="evidence" value="ECO:0007669"/>
    <property type="project" value="InterPro"/>
</dbReference>
<feature type="compositionally biased region" description="Low complexity" evidence="10">
    <location>
        <begin position="293"/>
        <end position="302"/>
    </location>
</feature>
<keyword evidence="6 9" id="KW-1133">Transmembrane helix</keyword>
<dbReference type="STRING" id="1560345.AWL63_11875"/>
<accession>A0A1B3ZAW2</accession>
<feature type="domain" description="POTRA" evidence="11">
    <location>
        <begin position="84"/>
        <end position="153"/>
    </location>
</feature>
<dbReference type="AlphaFoldDB" id="A0A1B3ZAW2"/>
<evidence type="ECO:0000256" key="8">
    <source>
        <dbReference type="ARBA" id="ARBA00023306"/>
    </source>
</evidence>
<keyword evidence="2 9" id="KW-1003">Cell membrane</keyword>
<dbReference type="PANTHER" id="PTHR35851">
    <property type="entry name" value="CELL DIVISION PROTEIN FTSQ"/>
    <property type="match status" value="1"/>
</dbReference>
<evidence type="ECO:0000256" key="10">
    <source>
        <dbReference type="SAM" id="MobiDB-lite"/>
    </source>
</evidence>
<dbReference type="PANTHER" id="PTHR35851:SF1">
    <property type="entry name" value="CELL DIVISION PROTEIN FTSQ"/>
    <property type="match status" value="1"/>
</dbReference>
<dbReference type="InterPro" id="IPR005548">
    <property type="entry name" value="Cell_div_FtsQ/DivIB_C"/>
</dbReference>
<dbReference type="KEGG" id="span:AWL63_11875"/>
<feature type="region of interest" description="Disordered" evidence="10">
    <location>
        <begin position="1"/>
        <end position="20"/>
    </location>
</feature>
<dbReference type="PROSITE" id="PS51779">
    <property type="entry name" value="POTRA"/>
    <property type="match status" value="1"/>
</dbReference>
<dbReference type="GO" id="GO:0032153">
    <property type="term" value="C:cell division site"/>
    <property type="evidence" value="ECO:0007669"/>
    <property type="project" value="UniProtKB-UniRule"/>
</dbReference>
<organism evidence="12 13">
    <name type="scientific">Sphingomonas panacis</name>
    <dbReference type="NCBI Taxonomy" id="1560345"/>
    <lineage>
        <taxon>Bacteria</taxon>
        <taxon>Pseudomonadati</taxon>
        <taxon>Pseudomonadota</taxon>
        <taxon>Alphaproteobacteria</taxon>
        <taxon>Sphingomonadales</taxon>
        <taxon>Sphingomonadaceae</taxon>
        <taxon>Sphingomonas</taxon>
    </lineage>
</organism>
<evidence type="ECO:0000256" key="9">
    <source>
        <dbReference type="HAMAP-Rule" id="MF_00911"/>
    </source>
</evidence>
<dbReference type="InterPro" id="IPR045335">
    <property type="entry name" value="FtsQ_C_sf"/>
</dbReference>
<dbReference type="InterPro" id="IPR013685">
    <property type="entry name" value="POTRA_FtsQ_type"/>
</dbReference>
<sequence length="318" mass="34129">MTSKTIKRGTPRRPVQQKRRKAQKVSIIDRMIAALPVSEATLTRIATWSIVAIVCGGVLAMGVWMGIPGAVGTAVGEGIGEAGFRVNNVQITGLARMDQNTIYKIALEQPSLAMPLVDLEKTRERLVAHSGWIEDAHVSRRLPDTLLVQIVERTPAAIWQNRGQLALIAANGTYLEPVQADQMPDLPLVVGDHANEQQDSYDHLLAAAPALRPQVKAATWVGNRRWNLTFDSGETLELPEGDDAAARALVKFAQMDGVQPLLGKGWVGFDMRDPARLVARKPGDAAGGALPTPAIAKPAKPKSNATEAKTAALPFAQG</sequence>
<dbReference type="Gene3D" id="3.10.20.310">
    <property type="entry name" value="membrane protein fhac"/>
    <property type="match status" value="1"/>
</dbReference>
<evidence type="ECO:0000256" key="6">
    <source>
        <dbReference type="ARBA" id="ARBA00022989"/>
    </source>
</evidence>
<keyword evidence="7 9" id="KW-0472">Membrane</keyword>
<reference evidence="12 13" key="1">
    <citation type="submission" date="2016-01" db="EMBL/GenBank/DDBJ databases">
        <title>Complete genome and mega plasmid sequence of Sphingomonas panacis DCY99 elicits systemic resistance in rice to Xanthomonas oryzae.</title>
        <authorList>
            <person name="Kim Y.J."/>
            <person name="Yang D.C."/>
            <person name="Sing P."/>
        </authorList>
    </citation>
    <scope>NUCLEOTIDE SEQUENCE [LARGE SCALE GENOMIC DNA]</scope>
    <source>
        <strain evidence="12 13">DCY99</strain>
    </source>
</reference>
<proteinExistence type="inferred from homology"/>
<keyword evidence="13" id="KW-1185">Reference proteome</keyword>
<name>A0A1B3ZAW2_9SPHN</name>
<evidence type="ECO:0000259" key="11">
    <source>
        <dbReference type="PROSITE" id="PS51779"/>
    </source>
</evidence>
<dbReference type="Pfam" id="PF03799">
    <property type="entry name" value="FtsQ_DivIB_C"/>
    <property type="match status" value="1"/>
</dbReference>
<comment type="similarity">
    <text evidence="9">Belongs to the FtsQ/DivIB family. FtsQ subfamily.</text>
</comment>
<evidence type="ECO:0000256" key="4">
    <source>
        <dbReference type="ARBA" id="ARBA00022618"/>
    </source>
</evidence>
<evidence type="ECO:0000256" key="3">
    <source>
        <dbReference type="ARBA" id="ARBA00022519"/>
    </source>
</evidence>
<dbReference type="GO" id="GO:0005886">
    <property type="term" value="C:plasma membrane"/>
    <property type="evidence" value="ECO:0007669"/>
    <property type="project" value="UniProtKB-SubCell"/>
</dbReference>
<keyword evidence="5 9" id="KW-0812">Transmembrane</keyword>
<keyword evidence="8 9" id="KW-0131">Cell cycle</keyword>
<dbReference type="InterPro" id="IPR034746">
    <property type="entry name" value="POTRA"/>
</dbReference>
<evidence type="ECO:0000256" key="1">
    <source>
        <dbReference type="ARBA" id="ARBA00004370"/>
    </source>
</evidence>
<feature type="transmembrane region" description="Helical" evidence="9">
    <location>
        <begin position="45"/>
        <end position="67"/>
    </location>
</feature>
<dbReference type="RefSeq" id="WP_069205114.1">
    <property type="nucleotide sequence ID" value="NZ_CP014168.1"/>
</dbReference>
<dbReference type="Pfam" id="PF08478">
    <property type="entry name" value="POTRA_1"/>
    <property type="match status" value="1"/>
</dbReference>
<dbReference type="InterPro" id="IPR026579">
    <property type="entry name" value="FtsQ"/>
</dbReference>
<dbReference type="HAMAP" id="MF_00911">
    <property type="entry name" value="FtsQ_subfam"/>
    <property type="match status" value="1"/>
</dbReference>
<dbReference type="EMBL" id="CP014168">
    <property type="protein sequence ID" value="AOH84563.1"/>
    <property type="molecule type" value="Genomic_DNA"/>
</dbReference>
<dbReference type="GO" id="GO:0043093">
    <property type="term" value="P:FtsZ-dependent cytokinesis"/>
    <property type="evidence" value="ECO:0007669"/>
    <property type="project" value="UniProtKB-UniRule"/>
</dbReference>
<evidence type="ECO:0000313" key="13">
    <source>
        <dbReference type="Proteomes" id="UP000094256"/>
    </source>
</evidence>
<keyword evidence="3 9" id="KW-0997">Cell inner membrane</keyword>
<gene>
    <name evidence="9" type="primary">ftsQ</name>
    <name evidence="12" type="ORF">AWL63_11875</name>
</gene>
<dbReference type="Gene3D" id="3.40.50.11690">
    <property type="entry name" value="Cell division protein FtsQ/DivIB"/>
    <property type="match status" value="1"/>
</dbReference>
<dbReference type="Proteomes" id="UP000094256">
    <property type="component" value="Chromosome"/>
</dbReference>
<evidence type="ECO:0000313" key="12">
    <source>
        <dbReference type="EMBL" id="AOH84563.1"/>
    </source>
</evidence>
<evidence type="ECO:0000256" key="2">
    <source>
        <dbReference type="ARBA" id="ARBA00022475"/>
    </source>
</evidence>
<protein>
    <recommendedName>
        <fullName evidence="9">Cell division protein FtsQ</fullName>
    </recommendedName>
</protein>
<comment type="subcellular location">
    <subcellularLocation>
        <location evidence="9">Cell inner membrane</location>
        <topology evidence="9">Single-pass type II membrane protein</topology>
    </subcellularLocation>
    <subcellularLocation>
        <location evidence="1">Membrane</location>
    </subcellularLocation>
    <text evidence="9">Localizes to the division septum.</text>
</comment>
<evidence type="ECO:0000256" key="7">
    <source>
        <dbReference type="ARBA" id="ARBA00023136"/>
    </source>
</evidence>